<evidence type="ECO:0000313" key="2">
    <source>
        <dbReference type="Proteomes" id="UP001066276"/>
    </source>
</evidence>
<gene>
    <name evidence="1" type="ORF">NDU88_005154</name>
</gene>
<dbReference type="AlphaFoldDB" id="A0AAV7M8G6"/>
<sequence length="90" mass="9923">MSSAICGVRSGPPVNREREELDPLRSELLSLRSASLLVSDCKRTNLLASFKACAWSTAICDFVGRADVLFFFFLRELGVIHSSWAVSSLD</sequence>
<proteinExistence type="predicted"/>
<organism evidence="1 2">
    <name type="scientific">Pleurodeles waltl</name>
    <name type="common">Iberian ribbed newt</name>
    <dbReference type="NCBI Taxonomy" id="8319"/>
    <lineage>
        <taxon>Eukaryota</taxon>
        <taxon>Metazoa</taxon>
        <taxon>Chordata</taxon>
        <taxon>Craniata</taxon>
        <taxon>Vertebrata</taxon>
        <taxon>Euteleostomi</taxon>
        <taxon>Amphibia</taxon>
        <taxon>Batrachia</taxon>
        <taxon>Caudata</taxon>
        <taxon>Salamandroidea</taxon>
        <taxon>Salamandridae</taxon>
        <taxon>Pleurodelinae</taxon>
        <taxon>Pleurodeles</taxon>
    </lineage>
</organism>
<name>A0AAV7M8G6_PLEWA</name>
<comment type="caution">
    <text evidence="1">The sequence shown here is derived from an EMBL/GenBank/DDBJ whole genome shotgun (WGS) entry which is preliminary data.</text>
</comment>
<accession>A0AAV7M8G6</accession>
<dbReference type="Proteomes" id="UP001066276">
    <property type="component" value="Chromosome 10"/>
</dbReference>
<keyword evidence="2" id="KW-1185">Reference proteome</keyword>
<protein>
    <submittedName>
        <fullName evidence="1">Uncharacterized protein</fullName>
    </submittedName>
</protein>
<evidence type="ECO:0000313" key="1">
    <source>
        <dbReference type="EMBL" id="KAJ1100065.1"/>
    </source>
</evidence>
<dbReference type="EMBL" id="JANPWB010000014">
    <property type="protein sequence ID" value="KAJ1100065.1"/>
    <property type="molecule type" value="Genomic_DNA"/>
</dbReference>
<reference evidence="1" key="1">
    <citation type="journal article" date="2022" name="bioRxiv">
        <title>Sequencing and chromosome-scale assembly of the giantPleurodeles waltlgenome.</title>
        <authorList>
            <person name="Brown T."/>
            <person name="Elewa A."/>
            <person name="Iarovenko S."/>
            <person name="Subramanian E."/>
            <person name="Araus A.J."/>
            <person name="Petzold A."/>
            <person name="Susuki M."/>
            <person name="Suzuki K.-i.T."/>
            <person name="Hayashi T."/>
            <person name="Toyoda A."/>
            <person name="Oliveira C."/>
            <person name="Osipova E."/>
            <person name="Leigh N.D."/>
            <person name="Simon A."/>
            <person name="Yun M.H."/>
        </authorList>
    </citation>
    <scope>NUCLEOTIDE SEQUENCE</scope>
    <source>
        <strain evidence="1">20211129_DDA</strain>
        <tissue evidence="1">Liver</tissue>
    </source>
</reference>